<dbReference type="EMBL" id="MU007068">
    <property type="protein sequence ID" value="KAF2425712.1"/>
    <property type="molecule type" value="Genomic_DNA"/>
</dbReference>
<organism evidence="1 2">
    <name type="scientific">Tothia fuscella</name>
    <dbReference type="NCBI Taxonomy" id="1048955"/>
    <lineage>
        <taxon>Eukaryota</taxon>
        <taxon>Fungi</taxon>
        <taxon>Dikarya</taxon>
        <taxon>Ascomycota</taxon>
        <taxon>Pezizomycotina</taxon>
        <taxon>Dothideomycetes</taxon>
        <taxon>Pleosporomycetidae</taxon>
        <taxon>Venturiales</taxon>
        <taxon>Cylindrosympodiaceae</taxon>
        <taxon>Tothia</taxon>
    </lineage>
</organism>
<keyword evidence="2" id="KW-1185">Reference proteome</keyword>
<evidence type="ECO:0008006" key="3">
    <source>
        <dbReference type="Google" id="ProtNLM"/>
    </source>
</evidence>
<sequence>MADLLSLIASAITVAGTAFAIARGLATLADALASFGEEVRALSSDIESFAKLVKNVQVVVSSIRRASTVDQGLIRDALDICILVLRPLNNMQRMLNKFKDKYCGNNVQFKRFKAITRWLFRTKRRLLFFWNAVQAQHHLLDTTLELMILKANLGDNVRADIKLIYREALAVAAQKLSGSTASQLLDPGFVAMKTLSSGSEDTSHPRIMIEQACMDSELNLGTNDLSPDGDHERQPSLTTGVFAEELDDLELELLTVLGTEGDEVELEIMEDTRALSRKTLRLANVALRNDNAGTFEDMKERHQRAERATLSSVQPVLSIPQAQPKAQTDIKGDILLQDSIRRKFVIPKIDVQTWQVCITLDVKQEAG</sequence>
<dbReference type="OrthoDB" id="1577640at2759"/>
<proteinExistence type="predicted"/>
<accession>A0A9P4TUR0</accession>
<name>A0A9P4TUR0_9PEZI</name>
<dbReference type="AlphaFoldDB" id="A0A9P4TUR0"/>
<evidence type="ECO:0000313" key="2">
    <source>
        <dbReference type="Proteomes" id="UP000800235"/>
    </source>
</evidence>
<dbReference type="Proteomes" id="UP000800235">
    <property type="component" value="Unassembled WGS sequence"/>
</dbReference>
<gene>
    <name evidence="1" type="ORF">EJ08DRAFT_396574</name>
</gene>
<evidence type="ECO:0000313" key="1">
    <source>
        <dbReference type="EMBL" id="KAF2425712.1"/>
    </source>
</evidence>
<comment type="caution">
    <text evidence="1">The sequence shown here is derived from an EMBL/GenBank/DDBJ whole genome shotgun (WGS) entry which is preliminary data.</text>
</comment>
<protein>
    <recommendedName>
        <fullName evidence="3">Fungal N-terminal domain-containing protein</fullName>
    </recommendedName>
</protein>
<reference evidence="1" key="1">
    <citation type="journal article" date="2020" name="Stud. Mycol.">
        <title>101 Dothideomycetes genomes: a test case for predicting lifestyles and emergence of pathogens.</title>
        <authorList>
            <person name="Haridas S."/>
            <person name="Albert R."/>
            <person name="Binder M."/>
            <person name="Bloem J."/>
            <person name="Labutti K."/>
            <person name="Salamov A."/>
            <person name="Andreopoulos B."/>
            <person name="Baker S."/>
            <person name="Barry K."/>
            <person name="Bills G."/>
            <person name="Bluhm B."/>
            <person name="Cannon C."/>
            <person name="Castanera R."/>
            <person name="Culley D."/>
            <person name="Daum C."/>
            <person name="Ezra D."/>
            <person name="Gonzalez J."/>
            <person name="Henrissat B."/>
            <person name="Kuo A."/>
            <person name="Liang C."/>
            <person name="Lipzen A."/>
            <person name="Lutzoni F."/>
            <person name="Magnuson J."/>
            <person name="Mondo S."/>
            <person name="Nolan M."/>
            <person name="Ohm R."/>
            <person name="Pangilinan J."/>
            <person name="Park H.-J."/>
            <person name="Ramirez L."/>
            <person name="Alfaro M."/>
            <person name="Sun H."/>
            <person name="Tritt A."/>
            <person name="Yoshinaga Y."/>
            <person name="Zwiers L.-H."/>
            <person name="Turgeon B."/>
            <person name="Goodwin S."/>
            <person name="Spatafora J."/>
            <person name="Crous P."/>
            <person name="Grigoriev I."/>
        </authorList>
    </citation>
    <scope>NUCLEOTIDE SEQUENCE</scope>
    <source>
        <strain evidence="1">CBS 130266</strain>
    </source>
</reference>